<dbReference type="AlphaFoldDB" id="A0AAU9E8F9"/>
<evidence type="ECO:0000313" key="13">
    <source>
        <dbReference type="EMBL" id="BEP30450.1"/>
    </source>
</evidence>
<keyword evidence="7 10" id="KW-0460">Magnesium</keyword>
<feature type="binding site" evidence="10">
    <location>
        <position position="250"/>
    </location>
    <ligand>
        <name>K(+)</name>
        <dbReference type="ChEBI" id="CHEBI:29103"/>
    </ligand>
</feature>
<keyword evidence="5 10" id="KW-0547">Nucleotide-binding</keyword>
<dbReference type="InterPro" id="IPR027417">
    <property type="entry name" value="P-loop_NTPase"/>
</dbReference>
<evidence type="ECO:0000256" key="8">
    <source>
        <dbReference type="ARBA" id="ARBA00022958"/>
    </source>
</evidence>
<dbReference type="Gene3D" id="1.20.120.430">
    <property type="entry name" value="tRNA modification GTPase MnmE domain 2"/>
    <property type="match status" value="1"/>
</dbReference>
<feature type="binding site" evidence="10">
    <location>
        <position position="233"/>
    </location>
    <ligand>
        <name>Mg(2+)</name>
        <dbReference type="ChEBI" id="CHEBI:18420"/>
    </ligand>
</feature>
<dbReference type="GO" id="GO:0002098">
    <property type="term" value="P:tRNA wobble uridine modification"/>
    <property type="evidence" value="ECO:0007669"/>
    <property type="project" value="TreeGrafter"/>
</dbReference>
<comment type="cofactor">
    <cofactor evidence="10">
        <name>K(+)</name>
        <dbReference type="ChEBI" id="CHEBI:29103"/>
    </cofactor>
    <text evidence="10">Binds 1 potassium ion per subunit.</text>
</comment>
<dbReference type="Gene3D" id="3.40.50.300">
    <property type="entry name" value="P-loop containing nucleotide triphosphate hydrolases"/>
    <property type="match status" value="1"/>
</dbReference>
<dbReference type="InterPro" id="IPR018948">
    <property type="entry name" value="GTP-bd_TrmE_N"/>
</dbReference>
<dbReference type="Pfam" id="PF12631">
    <property type="entry name" value="MnmE_helical"/>
    <property type="match status" value="1"/>
</dbReference>
<dbReference type="NCBIfam" id="NF003661">
    <property type="entry name" value="PRK05291.1-3"/>
    <property type="match status" value="1"/>
</dbReference>
<dbReference type="PANTHER" id="PTHR42714">
    <property type="entry name" value="TRNA MODIFICATION GTPASE GTPBP3"/>
    <property type="match status" value="1"/>
</dbReference>
<evidence type="ECO:0000256" key="4">
    <source>
        <dbReference type="ARBA" id="ARBA00022723"/>
    </source>
</evidence>
<keyword evidence="6 10" id="KW-0378">Hydrolase</keyword>
<dbReference type="CDD" id="cd04164">
    <property type="entry name" value="trmE"/>
    <property type="match status" value="1"/>
</dbReference>
<evidence type="ECO:0000256" key="9">
    <source>
        <dbReference type="ARBA" id="ARBA00023134"/>
    </source>
</evidence>
<dbReference type="EMBL" id="AP028654">
    <property type="protein sequence ID" value="BEP30450.1"/>
    <property type="molecule type" value="Genomic_DNA"/>
</dbReference>
<keyword evidence="9 10" id="KW-0342">GTP-binding</keyword>
<organism evidence="13 14">
    <name type="scientific">Helicovermis profundi</name>
    <dbReference type="NCBI Taxonomy" id="3065157"/>
    <lineage>
        <taxon>Bacteria</taxon>
        <taxon>Bacillati</taxon>
        <taxon>Bacillota</taxon>
        <taxon>Clostridia</taxon>
        <taxon>Helicovermis</taxon>
    </lineage>
</organism>
<dbReference type="SUPFAM" id="SSF116878">
    <property type="entry name" value="TrmE connector domain"/>
    <property type="match status" value="1"/>
</dbReference>
<dbReference type="GO" id="GO:0030488">
    <property type="term" value="P:tRNA methylation"/>
    <property type="evidence" value="ECO:0007669"/>
    <property type="project" value="TreeGrafter"/>
</dbReference>
<evidence type="ECO:0000256" key="2">
    <source>
        <dbReference type="ARBA" id="ARBA00022490"/>
    </source>
</evidence>
<dbReference type="KEGG" id="hprf:HLPR_27810"/>
<evidence type="ECO:0000256" key="1">
    <source>
        <dbReference type="ARBA" id="ARBA00011043"/>
    </source>
</evidence>
<dbReference type="GO" id="GO:0005525">
    <property type="term" value="F:GTP binding"/>
    <property type="evidence" value="ECO:0007669"/>
    <property type="project" value="UniProtKB-UniRule"/>
</dbReference>
<dbReference type="InterPro" id="IPR005225">
    <property type="entry name" value="Small_GTP-bd"/>
</dbReference>
<dbReference type="InterPro" id="IPR031168">
    <property type="entry name" value="G_TrmE"/>
</dbReference>
<keyword evidence="4 10" id="KW-0479">Metal-binding</keyword>
<feature type="binding site" evidence="10">
    <location>
        <position position="22"/>
    </location>
    <ligand>
        <name>(6S)-5-formyl-5,6,7,8-tetrahydrofolate</name>
        <dbReference type="ChEBI" id="CHEBI:57457"/>
    </ligand>
</feature>
<dbReference type="InterPro" id="IPR027368">
    <property type="entry name" value="MnmE_dom2"/>
</dbReference>
<dbReference type="CDD" id="cd14858">
    <property type="entry name" value="TrmE_N"/>
    <property type="match status" value="1"/>
</dbReference>
<feature type="binding site" evidence="10">
    <location>
        <begin position="248"/>
        <end position="254"/>
    </location>
    <ligand>
        <name>GTP</name>
        <dbReference type="ChEBI" id="CHEBI:37565"/>
    </ligand>
</feature>
<keyword evidence="3 10" id="KW-0819">tRNA processing</keyword>
<feature type="binding site" evidence="10">
    <location>
        <position position="123"/>
    </location>
    <ligand>
        <name>(6S)-5-formyl-5,6,7,8-tetrahydrofolate</name>
        <dbReference type="ChEBI" id="CHEBI:57457"/>
    </ligand>
</feature>
<evidence type="ECO:0000256" key="6">
    <source>
        <dbReference type="ARBA" id="ARBA00022801"/>
    </source>
</evidence>
<dbReference type="NCBIfam" id="TIGR00450">
    <property type="entry name" value="mnmE_trmE_thdF"/>
    <property type="match status" value="1"/>
</dbReference>
<comment type="subunit">
    <text evidence="10">Homodimer. Heterotetramer of two MnmE and two MnmG subunits.</text>
</comment>
<dbReference type="Gene3D" id="3.30.1360.120">
    <property type="entry name" value="Probable tRNA modification gtpase trme, domain 1"/>
    <property type="match status" value="1"/>
</dbReference>
<dbReference type="NCBIfam" id="TIGR00231">
    <property type="entry name" value="small_GTP"/>
    <property type="match status" value="1"/>
</dbReference>
<feature type="binding site" evidence="10">
    <location>
        <position position="253"/>
    </location>
    <ligand>
        <name>K(+)</name>
        <dbReference type="ChEBI" id="CHEBI:29103"/>
    </ligand>
</feature>
<dbReference type="GO" id="GO:0046872">
    <property type="term" value="F:metal ion binding"/>
    <property type="evidence" value="ECO:0007669"/>
    <property type="project" value="UniProtKB-KW"/>
</dbReference>
<dbReference type="GO" id="GO:0042802">
    <property type="term" value="F:identical protein binding"/>
    <property type="evidence" value="ECO:0007669"/>
    <property type="project" value="UniProtKB-ARBA"/>
</dbReference>
<keyword evidence="14" id="KW-1185">Reference proteome</keyword>
<feature type="binding site" evidence="10">
    <location>
        <begin position="229"/>
        <end position="234"/>
    </location>
    <ligand>
        <name>GTP</name>
        <dbReference type="ChEBI" id="CHEBI:37565"/>
    </ligand>
</feature>
<evidence type="ECO:0000256" key="10">
    <source>
        <dbReference type="HAMAP-Rule" id="MF_00379"/>
    </source>
</evidence>
<dbReference type="SUPFAM" id="SSF52540">
    <property type="entry name" value="P-loop containing nucleoside triphosphate hydrolases"/>
    <property type="match status" value="1"/>
</dbReference>
<dbReference type="Pfam" id="PF10396">
    <property type="entry name" value="TrmE_N"/>
    <property type="match status" value="1"/>
</dbReference>
<reference evidence="13 14" key="1">
    <citation type="submission" date="2023-08" db="EMBL/GenBank/DDBJ databases">
        <title>Helicovermis profunda gen. nov., sp. nov., a novel mesophilic, fermentative bacterium within the Bacillota from a deep-sea hydrothermal vent chimney.</title>
        <authorList>
            <person name="Miyazaki U."/>
            <person name="Mizutani D."/>
            <person name="Hashimoto Y."/>
            <person name="Tame A."/>
            <person name="Sawayama S."/>
            <person name="Miyazaki J."/>
            <person name="Takai K."/>
            <person name="Nakagawa S."/>
        </authorList>
    </citation>
    <scope>NUCLEOTIDE SEQUENCE [LARGE SCALE GENOMIC DNA]</scope>
    <source>
        <strain evidence="13 14">S502</strain>
    </source>
</reference>
<dbReference type="GO" id="GO:0005829">
    <property type="term" value="C:cytosol"/>
    <property type="evidence" value="ECO:0007669"/>
    <property type="project" value="TreeGrafter"/>
</dbReference>
<feature type="binding site" evidence="10">
    <location>
        <position position="254"/>
    </location>
    <ligand>
        <name>Mg(2+)</name>
        <dbReference type="ChEBI" id="CHEBI:18420"/>
    </ligand>
</feature>
<protein>
    <recommendedName>
        <fullName evidence="10">tRNA modification GTPase MnmE</fullName>
        <ecNumber evidence="10">3.6.-.-</ecNumber>
    </recommendedName>
</protein>
<feature type="binding site" evidence="10">
    <location>
        <position position="84"/>
    </location>
    <ligand>
        <name>(6S)-5-formyl-5,6,7,8-tetrahydrofolate</name>
        <dbReference type="ChEBI" id="CHEBI:57457"/>
    </ligand>
</feature>
<proteinExistence type="inferred from homology"/>
<gene>
    <name evidence="10 13" type="primary">mnmE</name>
    <name evidence="10" type="synonym">trmE</name>
    <name evidence="13" type="ORF">HLPR_27810</name>
</gene>
<dbReference type="InterPro" id="IPR006073">
    <property type="entry name" value="GTP-bd"/>
</dbReference>
<dbReference type="InterPro" id="IPR027266">
    <property type="entry name" value="TrmE/GcvT-like"/>
</dbReference>
<comment type="subcellular location">
    <subcellularLocation>
        <location evidence="10">Cytoplasm</location>
    </subcellularLocation>
</comment>
<accession>A0AAU9E8F9</accession>
<feature type="binding site" evidence="10">
    <location>
        <begin position="273"/>
        <end position="276"/>
    </location>
    <ligand>
        <name>GTP</name>
        <dbReference type="ChEBI" id="CHEBI:37565"/>
    </ligand>
</feature>
<evidence type="ECO:0000256" key="7">
    <source>
        <dbReference type="ARBA" id="ARBA00022842"/>
    </source>
</evidence>
<evidence type="ECO:0000259" key="12">
    <source>
        <dbReference type="PROSITE" id="PS51709"/>
    </source>
</evidence>
<dbReference type="EC" id="3.6.-.-" evidence="10"/>
<dbReference type="FunFam" id="3.30.1360.120:FF:000003">
    <property type="entry name" value="tRNA modification GTPase MnmE"/>
    <property type="match status" value="1"/>
</dbReference>
<keyword evidence="8 10" id="KW-0630">Potassium</keyword>
<comment type="function">
    <text evidence="10">Exhibits a very high intrinsic GTPase hydrolysis rate. Involved in the addition of a carboxymethylaminomethyl (cmnm) group at the wobble position (U34) of certain tRNAs, forming tRNA-cmnm(5)s(2)U34.</text>
</comment>
<dbReference type="PROSITE" id="PS51709">
    <property type="entry name" value="G_TRME"/>
    <property type="match status" value="1"/>
</dbReference>
<dbReference type="HAMAP" id="MF_00379">
    <property type="entry name" value="GTPase_MnmE"/>
    <property type="match status" value="1"/>
</dbReference>
<keyword evidence="2 10" id="KW-0963">Cytoplasm</keyword>
<comment type="similarity">
    <text evidence="1 10 11">Belongs to the TRAFAC class TrmE-Era-EngA-EngB-Septin-like GTPase superfamily. TrmE GTPase family.</text>
</comment>
<feature type="domain" description="TrmE-type G" evidence="12">
    <location>
        <begin position="219"/>
        <end position="378"/>
    </location>
</feature>
<dbReference type="InterPro" id="IPR025867">
    <property type="entry name" value="MnmE_helical"/>
</dbReference>
<dbReference type="GO" id="GO:0003924">
    <property type="term" value="F:GTPase activity"/>
    <property type="evidence" value="ECO:0007669"/>
    <property type="project" value="UniProtKB-UniRule"/>
</dbReference>
<evidence type="ECO:0000256" key="3">
    <source>
        <dbReference type="ARBA" id="ARBA00022694"/>
    </source>
</evidence>
<sequence>MNFDTITAISTAQAEGAIGIIRISGKNAINISREIFRSKTNKSIDFENKKLTYGYIYDEAIIIDEVLVAAMYAPNSYTCEDIVEINCHGGIVPLKRILKLVLKKGARMAEPGEFTKRAFLNGRLDLSQAESVMDLINAKTNKSFDLALEQLGGSLSEDINLMRKNIEELMAQIAVSIDYPEEDIEEITYGEIINKLKLLFDKVIDLANSGEKGKIFRDGLSTVIIGKPNVGKSSLMNVLLKESRAIVTDVPGTTRDIIEEYLNIEGIPLKIVDTAGIRDTDDIVEKIGVEKSKEFFNKADLVIFVLNSSEKLSDEDREIMKYIVDKKAIVIINKTDLKQAIEEDEINNTLHDKIIIKTSITNKFGIDKLEKEIYNMIIGGTIKENESKLVSNTRHINALEKASNSLKEAIQATKDRMPYDFIEVDIKNAYNYLGEITGETVETDIVKKIFSNFCLGK</sequence>
<evidence type="ECO:0000256" key="11">
    <source>
        <dbReference type="RuleBase" id="RU003313"/>
    </source>
</evidence>
<dbReference type="RefSeq" id="WP_338536036.1">
    <property type="nucleotide sequence ID" value="NZ_AP028654.1"/>
</dbReference>
<evidence type="ECO:0000313" key="14">
    <source>
        <dbReference type="Proteomes" id="UP001321786"/>
    </source>
</evidence>
<dbReference type="PANTHER" id="PTHR42714:SF2">
    <property type="entry name" value="TRNA MODIFICATION GTPASE GTPBP3, MITOCHONDRIAL"/>
    <property type="match status" value="1"/>
</dbReference>
<feature type="binding site" evidence="10">
    <location>
        <position position="229"/>
    </location>
    <ligand>
        <name>K(+)</name>
        <dbReference type="ChEBI" id="CHEBI:29103"/>
    </ligand>
</feature>
<name>A0AAU9E8F9_9FIRM</name>
<dbReference type="Pfam" id="PF01926">
    <property type="entry name" value="MMR_HSR1"/>
    <property type="match status" value="1"/>
</dbReference>
<evidence type="ECO:0000256" key="5">
    <source>
        <dbReference type="ARBA" id="ARBA00022741"/>
    </source>
</evidence>
<feature type="binding site" evidence="10">
    <location>
        <position position="457"/>
    </location>
    <ligand>
        <name>(6S)-5-formyl-5,6,7,8-tetrahydrofolate</name>
        <dbReference type="ChEBI" id="CHEBI:57457"/>
    </ligand>
</feature>
<feature type="binding site" evidence="10">
    <location>
        <position position="248"/>
    </location>
    <ligand>
        <name>K(+)</name>
        <dbReference type="ChEBI" id="CHEBI:29103"/>
    </ligand>
</feature>
<dbReference type="InterPro" id="IPR004520">
    <property type="entry name" value="GTPase_MnmE"/>
</dbReference>
<dbReference type="FunFam" id="3.40.50.300:FF:000494">
    <property type="entry name" value="tRNA modification GTPase MnmE"/>
    <property type="match status" value="1"/>
</dbReference>
<dbReference type="Proteomes" id="UP001321786">
    <property type="component" value="Chromosome"/>
</dbReference>
<comment type="caution">
    <text evidence="10">Lacks conserved residue(s) required for the propagation of feature annotation.</text>
</comment>